<evidence type="ECO:0000256" key="5">
    <source>
        <dbReference type="PROSITE-ProRule" id="PRU00418"/>
    </source>
</evidence>
<dbReference type="InterPro" id="IPR003188">
    <property type="entry name" value="PTS_IIA_lac/cel"/>
</dbReference>
<evidence type="ECO:0000256" key="2">
    <source>
        <dbReference type="ARBA" id="ARBA00022597"/>
    </source>
</evidence>
<gene>
    <name evidence="7" type="ORF">NK118_11405</name>
</gene>
<sequence>MDQEREMLVMNLIVDAGSAKSSALEAIALAREGKMEEARAALERANEDISRAHGTQTGLIQNEAKGNKTEIDLFMVHAQDHVMTAILAKDLAAEMVELYGKLDS</sequence>
<dbReference type="CDD" id="cd00215">
    <property type="entry name" value="PTS_IIA_lac"/>
    <property type="match status" value="1"/>
</dbReference>
<evidence type="ECO:0000256" key="4">
    <source>
        <dbReference type="ARBA" id="ARBA00022683"/>
    </source>
</evidence>
<keyword evidence="2" id="KW-0762">Sugar transport</keyword>
<dbReference type="Gene3D" id="1.20.58.80">
    <property type="entry name" value="Phosphotransferase system, lactose/cellobiose-type IIA subunit"/>
    <property type="match status" value="1"/>
</dbReference>
<keyword evidence="1" id="KW-0813">Transport</keyword>
<organism evidence="7 8">
    <name type="scientific">Ohessyouella blattaphilus</name>
    <dbReference type="NCBI Taxonomy" id="2949333"/>
    <lineage>
        <taxon>Bacteria</taxon>
        <taxon>Bacillati</taxon>
        <taxon>Bacillota</taxon>
        <taxon>Clostridia</taxon>
        <taxon>Lachnospirales</taxon>
        <taxon>Lachnospiraceae</taxon>
        <taxon>Ohessyouella</taxon>
    </lineage>
</organism>
<evidence type="ECO:0000313" key="7">
    <source>
        <dbReference type="EMBL" id="MCP1110858.1"/>
    </source>
</evidence>
<dbReference type="PROSITE" id="PS51095">
    <property type="entry name" value="PTS_EIIA_TYPE_3"/>
    <property type="match status" value="1"/>
</dbReference>
<feature type="modified residue" description="Phosphohistidine; by HPr" evidence="5">
    <location>
        <position position="77"/>
    </location>
</feature>
<proteinExistence type="predicted"/>
<accession>A0ABT1EJJ5</accession>
<dbReference type="PIRSF" id="PIRSF000699">
    <property type="entry name" value="PTS_IILac_III"/>
    <property type="match status" value="1"/>
</dbReference>
<protein>
    <submittedName>
        <fullName evidence="7">PTS lactose/cellobiose transporter subunit IIA</fullName>
    </submittedName>
</protein>
<comment type="caution">
    <text evidence="7">The sequence shown here is derived from an EMBL/GenBank/DDBJ whole genome shotgun (WGS) entry which is preliminary data.</text>
</comment>
<keyword evidence="8" id="KW-1185">Reference proteome</keyword>
<keyword evidence="6" id="KW-0175">Coiled coil</keyword>
<keyword evidence="3" id="KW-0808">Transferase</keyword>
<evidence type="ECO:0000256" key="3">
    <source>
        <dbReference type="ARBA" id="ARBA00022679"/>
    </source>
</evidence>
<dbReference type="EMBL" id="JAMZFV010000018">
    <property type="protein sequence ID" value="MCP1110858.1"/>
    <property type="molecule type" value="Genomic_DNA"/>
</dbReference>
<dbReference type="InterPro" id="IPR036542">
    <property type="entry name" value="PTS_IIA_lac/cel_sf"/>
</dbReference>
<reference evidence="7 8" key="1">
    <citation type="journal article" date="2022" name="Genome Biol. Evol.">
        <title>Host diet, physiology and behaviors set the stage for Lachnospiraceae cladogenesis.</title>
        <authorList>
            <person name="Vera-Ponce De Leon A."/>
            <person name="Schneider M."/>
            <person name="Jahnes B.C."/>
            <person name="Sadowski V."/>
            <person name="Camuy-Velez L.A."/>
            <person name="Duan J."/>
            <person name="Sabree Z.L."/>
        </authorList>
    </citation>
    <scope>NUCLEOTIDE SEQUENCE [LARGE SCALE GENOMIC DNA]</scope>
    <source>
        <strain evidence="7 8">PAL227</strain>
    </source>
</reference>
<dbReference type="PANTHER" id="PTHR34382">
    <property type="entry name" value="PTS SYSTEM N,N'-DIACETYLCHITOBIOSE-SPECIFIC EIIA COMPONENT"/>
    <property type="match status" value="1"/>
</dbReference>
<dbReference type="RefSeq" id="WP_262069738.1">
    <property type="nucleotide sequence ID" value="NZ_JAMXOC010000018.1"/>
</dbReference>
<dbReference type="Pfam" id="PF02255">
    <property type="entry name" value="PTS_IIA"/>
    <property type="match status" value="1"/>
</dbReference>
<evidence type="ECO:0000256" key="1">
    <source>
        <dbReference type="ARBA" id="ARBA00022448"/>
    </source>
</evidence>
<evidence type="ECO:0000256" key="6">
    <source>
        <dbReference type="SAM" id="Coils"/>
    </source>
</evidence>
<keyword evidence="4" id="KW-0598">Phosphotransferase system</keyword>
<dbReference type="PANTHER" id="PTHR34382:SF7">
    <property type="entry name" value="PTS SYSTEM N,N'-DIACETYLCHITOBIOSE-SPECIFIC EIIA COMPONENT"/>
    <property type="match status" value="1"/>
</dbReference>
<feature type="coiled-coil region" evidence="6">
    <location>
        <begin position="28"/>
        <end position="55"/>
    </location>
</feature>
<name>A0ABT1EJJ5_9FIRM</name>
<dbReference type="SUPFAM" id="SSF46973">
    <property type="entry name" value="Enzyme IIa from lactose specific PTS, IIa-lac"/>
    <property type="match status" value="1"/>
</dbReference>
<evidence type="ECO:0000313" key="8">
    <source>
        <dbReference type="Proteomes" id="UP001523565"/>
    </source>
</evidence>
<dbReference type="Proteomes" id="UP001523565">
    <property type="component" value="Unassembled WGS sequence"/>
</dbReference>